<dbReference type="EMBL" id="DS547112">
    <property type="protein sequence ID" value="EDR05697.1"/>
    <property type="molecule type" value="Genomic_DNA"/>
</dbReference>
<dbReference type="InParanoid" id="B0DIJ1"/>
<evidence type="ECO:0000313" key="3">
    <source>
        <dbReference type="Proteomes" id="UP000001194"/>
    </source>
</evidence>
<dbReference type="AlphaFoldDB" id="B0DIJ1"/>
<accession>B0DIJ1</accession>
<evidence type="ECO:0000256" key="1">
    <source>
        <dbReference type="SAM" id="MobiDB-lite"/>
    </source>
</evidence>
<dbReference type="HOGENOM" id="CLU_056227_0_0_1"/>
<organism evidence="3">
    <name type="scientific">Laccaria bicolor (strain S238N-H82 / ATCC MYA-4686)</name>
    <name type="common">Bicoloured deceiver</name>
    <name type="synonym">Laccaria laccata var. bicolor</name>
    <dbReference type="NCBI Taxonomy" id="486041"/>
    <lineage>
        <taxon>Eukaryota</taxon>
        <taxon>Fungi</taxon>
        <taxon>Dikarya</taxon>
        <taxon>Basidiomycota</taxon>
        <taxon>Agaricomycotina</taxon>
        <taxon>Agaricomycetes</taxon>
        <taxon>Agaricomycetidae</taxon>
        <taxon>Agaricales</taxon>
        <taxon>Agaricineae</taxon>
        <taxon>Hydnangiaceae</taxon>
        <taxon>Laccaria</taxon>
    </lineage>
</organism>
<protein>
    <submittedName>
        <fullName evidence="2">Predicted protein</fullName>
    </submittedName>
</protein>
<dbReference type="KEGG" id="lbc:LACBIDRAFT_302887"/>
<sequence length="429" mass="48702">MLSRRSSSLTTSLLRKRSSFLLKLKGDKSLDKPSLFPSPRVPTEILDVIIEFFIESMADSKFCAPYAYIVALTLVSTDFRQLALRHYFRHLMLLSRRHWASHFILLTSEHDKNQLRRWSGGFSWVKSLCSSSTILSYQPERLGRLSHLNTLSIDFGREGLVTQDPRVKQLLNIFESSPSASSLISLTLSSLPAIDVLLLRLIAKVFGSLTDLYLSSTERLELTCCNACYEESLSRTVHSPIPDVYLTPEKLATEFALALTPLQKLTHLHIGIFLSPEKLLESHSDHSELVPVAGWGWDVIVDCKTCKRFARGVRNDELVVSSTMAQYLKSLKSIGWSTCFSRADDLENQKTKPDPEEERDDEEAREEDCSRESSQTYHDDSDTNVDDSYGDSSEDSDSDEDIRFDRSGFMKTTILVSRANKRIRVTRLL</sequence>
<name>B0DIJ1_LACBS</name>
<feature type="compositionally biased region" description="Acidic residues" evidence="1">
    <location>
        <begin position="382"/>
        <end position="400"/>
    </location>
</feature>
<dbReference type="RefSeq" id="XP_001883801.1">
    <property type="nucleotide sequence ID" value="XM_001883766.1"/>
</dbReference>
<proteinExistence type="predicted"/>
<feature type="compositionally biased region" description="Basic and acidic residues" evidence="1">
    <location>
        <begin position="367"/>
        <end position="381"/>
    </location>
</feature>
<reference evidence="2 3" key="1">
    <citation type="journal article" date="2008" name="Nature">
        <title>The genome of Laccaria bicolor provides insights into mycorrhizal symbiosis.</title>
        <authorList>
            <person name="Martin F."/>
            <person name="Aerts A."/>
            <person name="Ahren D."/>
            <person name="Brun A."/>
            <person name="Danchin E.G.J."/>
            <person name="Duchaussoy F."/>
            <person name="Gibon J."/>
            <person name="Kohler A."/>
            <person name="Lindquist E."/>
            <person name="Pereda V."/>
            <person name="Salamov A."/>
            <person name="Shapiro H.J."/>
            <person name="Wuyts J."/>
            <person name="Blaudez D."/>
            <person name="Buee M."/>
            <person name="Brokstein P."/>
            <person name="Canbaeck B."/>
            <person name="Cohen D."/>
            <person name="Courty P.E."/>
            <person name="Coutinho P.M."/>
            <person name="Delaruelle C."/>
            <person name="Detter J.C."/>
            <person name="Deveau A."/>
            <person name="DiFazio S."/>
            <person name="Duplessis S."/>
            <person name="Fraissinet-Tachet L."/>
            <person name="Lucic E."/>
            <person name="Frey-Klett P."/>
            <person name="Fourrey C."/>
            <person name="Feussner I."/>
            <person name="Gay G."/>
            <person name="Grimwood J."/>
            <person name="Hoegger P.J."/>
            <person name="Jain P."/>
            <person name="Kilaru S."/>
            <person name="Labbe J."/>
            <person name="Lin Y.C."/>
            <person name="Legue V."/>
            <person name="Le Tacon F."/>
            <person name="Marmeisse R."/>
            <person name="Melayah D."/>
            <person name="Montanini B."/>
            <person name="Muratet M."/>
            <person name="Nehls U."/>
            <person name="Niculita-Hirzel H."/>
            <person name="Oudot-Le Secq M.P."/>
            <person name="Peter M."/>
            <person name="Quesneville H."/>
            <person name="Rajashekar B."/>
            <person name="Reich M."/>
            <person name="Rouhier N."/>
            <person name="Schmutz J."/>
            <person name="Yin T."/>
            <person name="Chalot M."/>
            <person name="Henrissat B."/>
            <person name="Kuees U."/>
            <person name="Lucas S."/>
            <person name="Van de Peer Y."/>
            <person name="Podila G.K."/>
            <person name="Polle A."/>
            <person name="Pukkila P.J."/>
            <person name="Richardson P.M."/>
            <person name="Rouze P."/>
            <person name="Sanders I.R."/>
            <person name="Stajich J.E."/>
            <person name="Tunlid A."/>
            <person name="Tuskan G."/>
            <person name="Grigoriev I.V."/>
        </authorList>
    </citation>
    <scope>NUCLEOTIDE SEQUENCE [LARGE SCALE GENOMIC DNA]</scope>
    <source>
        <strain evidence="3">S238N-H82 / ATCC MYA-4686</strain>
    </source>
</reference>
<dbReference type="GeneID" id="6079307"/>
<feature type="region of interest" description="Disordered" evidence="1">
    <location>
        <begin position="346"/>
        <end position="403"/>
    </location>
</feature>
<gene>
    <name evidence="2" type="ORF">LACBIDRAFT_302887</name>
</gene>
<evidence type="ECO:0000313" key="2">
    <source>
        <dbReference type="EMBL" id="EDR05697.1"/>
    </source>
</evidence>
<feature type="compositionally biased region" description="Acidic residues" evidence="1">
    <location>
        <begin position="355"/>
        <end position="366"/>
    </location>
</feature>
<dbReference type="Proteomes" id="UP000001194">
    <property type="component" value="Unassembled WGS sequence"/>
</dbReference>
<keyword evidence="3" id="KW-1185">Reference proteome</keyword>
<dbReference type="OrthoDB" id="3159295at2759"/>